<dbReference type="Pfam" id="PF00487">
    <property type="entry name" value="FA_desaturase"/>
    <property type="match status" value="1"/>
</dbReference>
<keyword evidence="1" id="KW-0812">Transmembrane</keyword>
<evidence type="ECO:0000256" key="1">
    <source>
        <dbReference type="SAM" id="Phobius"/>
    </source>
</evidence>
<dbReference type="PANTHER" id="PTHR19353">
    <property type="entry name" value="FATTY ACID DESATURASE 2"/>
    <property type="match status" value="1"/>
</dbReference>
<dbReference type="CDD" id="cd03506">
    <property type="entry name" value="Delta6-FADS-like"/>
    <property type="match status" value="1"/>
</dbReference>
<proteinExistence type="predicted"/>
<dbReference type="InterPro" id="IPR005804">
    <property type="entry name" value="FA_desaturase_dom"/>
</dbReference>
<gene>
    <name evidence="3" type="ORF">METZ01_LOCUS17604</name>
</gene>
<dbReference type="GO" id="GO:0016020">
    <property type="term" value="C:membrane"/>
    <property type="evidence" value="ECO:0007669"/>
    <property type="project" value="TreeGrafter"/>
</dbReference>
<dbReference type="GO" id="GO:0016717">
    <property type="term" value="F:oxidoreductase activity, acting on paired donors, with oxidation of a pair of donors resulting in the reduction of molecular oxygen to two molecules of water"/>
    <property type="evidence" value="ECO:0007669"/>
    <property type="project" value="TreeGrafter"/>
</dbReference>
<dbReference type="PANTHER" id="PTHR19353:SF19">
    <property type="entry name" value="DELTA(5) FATTY ACID DESATURASE C-RELATED"/>
    <property type="match status" value="1"/>
</dbReference>
<feature type="transmembrane region" description="Helical" evidence="1">
    <location>
        <begin position="207"/>
        <end position="228"/>
    </location>
</feature>
<dbReference type="PIRSF" id="PIRSF015921">
    <property type="entry name" value="FA_sphinglp_des"/>
    <property type="match status" value="1"/>
</dbReference>
<sequence length="365" mass="43002">MKLLSLPKFSNIDSNDFFKTLNKRVNDYFKESKIRKTGNWKLYLKTVIIFSMFIVPYFIIMVFDPNQWISLILIIFSSIGMAGVGMNIMHDGNHGSFSNKKWVNKLMGSSIYILAGNAYNWQIQHNVLHHTFTNIHGHDEDLAAGRILRFSKHSKWFPYHKYQHFYSFLLYGLMTINWAITGDFFQTIRYLKRKLSFKKPISPKKQWINLIFTKIIYFTIWIVLPMVFLNLAWWKILIGFFILHYIAGVILTIVFQLAHVVEKVEMPLPSNLGNMKNSWAIHQLFTTSNFSTNNKILNWFSGGLNFQVEHHLFPKISHIHYKKISKIVKKTALEFNLPYNEYRTTRDAIKSHFNFLKLMGTKPAL</sequence>
<reference evidence="3" key="1">
    <citation type="submission" date="2018-05" db="EMBL/GenBank/DDBJ databases">
        <authorList>
            <person name="Lanie J.A."/>
            <person name="Ng W.-L."/>
            <person name="Kazmierczak K.M."/>
            <person name="Andrzejewski T.M."/>
            <person name="Davidsen T.M."/>
            <person name="Wayne K.J."/>
            <person name="Tettelin H."/>
            <person name="Glass J.I."/>
            <person name="Rusch D."/>
            <person name="Podicherti R."/>
            <person name="Tsui H.-C.T."/>
            <person name="Winkler M.E."/>
        </authorList>
    </citation>
    <scope>NUCLEOTIDE SEQUENCE</scope>
</reference>
<organism evidence="3">
    <name type="scientific">marine metagenome</name>
    <dbReference type="NCBI Taxonomy" id="408172"/>
    <lineage>
        <taxon>unclassified sequences</taxon>
        <taxon>metagenomes</taxon>
        <taxon>ecological metagenomes</taxon>
    </lineage>
</organism>
<protein>
    <recommendedName>
        <fullName evidence="2">Fatty acid desaturase domain-containing protein</fullName>
    </recommendedName>
</protein>
<keyword evidence="1" id="KW-1133">Transmembrane helix</keyword>
<name>A0A381PCT5_9ZZZZ</name>
<evidence type="ECO:0000313" key="3">
    <source>
        <dbReference type="EMBL" id="SUZ64750.1"/>
    </source>
</evidence>
<dbReference type="InterPro" id="IPR012171">
    <property type="entry name" value="Fatty_acid_desaturase"/>
</dbReference>
<keyword evidence="1" id="KW-0472">Membrane</keyword>
<feature type="transmembrane region" description="Helical" evidence="1">
    <location>
        <begin position="234"/>
        <end position="258"/>
    </location>
</feature>
<accession>A0A381PCT5</accession>
<dbReference type="AlphaFoldDB" id="A0A381PCT5"/>
<feature type="transmembrane region" description="Helical" evidence="1">
    <location>
        <begin position="69"/>
        <end position="90"/>
    </location>
</feature>
<feature type="transmembrane region" description="Helical" evidence="1">
    <location>
        <begin position="165"/>
        <end position="186"/>
    </location>
</feature>
<feature type="domain" description="Fatty acid desaturase" evidence="2">
    <location>
        <begin position="67"/>
        <end position="342"/>
    </location>
</feature>
<dbReference type="EMBL" id="UINC01000941">
    <property type="protein sequence ID" value="SUZ64750.1"/>
    <property type="molecule type" value="Genomic_DNA"/>
</dbReference>
<evidence type="ECO:0000259" key="2">
    <source>
        <dbReference type="Pfam" id="PF00487"/>
    </source>
</evidence>
<dbReference type="GO" id="GO:0008610">
    <property type="term" value="P:lipid biosynthetic process"/>
    <property type="evidence" value="ECO:0007669"/>
    <property type="project" value="UniProtKB-ARBA"/>
</dbReference>
<feature type="transmembrane region" description="Helical" evidence="1">
    <location>
        <begin position="42"/>
        <end position="63"/>
    </location>
</feature>